<name>A0A5D6UWG1_9BACT</name>
<proteinExistence type="predicted"/>
<comment type="caution">
    <text evidence="1">The sequence shown here is derived from an EMBL/GenBank/DDBJ whole genome shotgun (WGS) entry which is preliminary data.</text>
</comment>
<keyword evidence="2" id="KW-1185">Reference proteome</keyword>
<evidence type="ECO:0000313" key="2">
    <source>
        <dbReference type="Proteomes" id="UP000322791"/>
    </source>
</evidence>
<accession>A0A5D6UWG1</accession>
<organism evidence="1 2">
    <name type="scientific">Hymenobacter lutimineralis</name>
    <dbReference type="NCBI Taxonomy" id="2606448"/>
    <lineage>
        <taxon>Bacteria</taxon>
        <taxon>Pseudomonadati</taxon>
        <taxon>Bacteroidota</taxon>
        <taxon>Cytophagia</taxon>
        <taxon>Cytophagales</taxon>
        <taxon>Hymenobacteraceae</taxon>
        <taxon>Hymenobacter</taxon>
    </lineage>
</organism>
<sequence length="185" mass="21083">MGELLTDLLHRAQRNRRVVSLQTSGGMYLGYVLSHNPELLLLRTITPQGLPTGVRTLSLGEVSQVHFDDRYVRLIEFKENNPEAVYGVAVAPDGLEQQYLTVPVLLQRAQEVRQLVQLETLTDHNLFGYVTRLTDDELLVEAYTQYGEADGHTVLRLEDVRSVIWSDEDSRTIELLLRARKERPA</sequence>
<dbReference type="Proteomes" id="UP000322791">
    <property type="component" value="Unassembled WGS sequence"/>
</dbReference>
<reference evidence="1 2" key="1">
    <citation type="submission" date="2019-08" db="EMBL/GenBank/DDBJ databases">
        <authorList>
            <person name="Seo M.-J."/>
        </authorList>
    </citation>
    <scope>NUCLEOTIDE SEQUENCE [LARGE SCALE GENOMIC DNA]</scope>
    <source>
        <strain evidence="1 2">KIGAM108</strain>
    </source>
</reference>
<dbReference type="EMBL" id="VTHL01000015">
    <property type="protein sequence ID" value="TYZ07873.1"/>
    <property type="molecule type" value="Genomic_DNA"/>
</dbReference>
<dbReference type="AlphaFoldDB" id="A0A5D6UWG1"/>
<protein>
    <submittedName>
        <fullName evidence="1">Uncharacterized protein</fullName>
    </submittedName>
</protein>
<dbReference type="RefSeq" id="WP_149071722.1">
    <property type="nucleotide sequence ID" value="NZ_VTHL01000015.1"/>
</dbReference>
<gene>
    <name evidence="1" type="ORF">FY528_14345</name>
</gene>
<evidence type="ECO:0000313" key="1">
    <source>
        <dbReference type="EMBL" id="TYZ07873.1"/>
    </source>
</evidence>